<dbReference type="Proteomes" id="UP000235145">
    <property type="component" value="Unassembled WGS sequence"/>
</dbReference>
<evidence type="ECO:0000313" key="1">
    <source>
        <dbReference type="EMBL" id="KAJ0188259.1"/>
    </source>
</evidence>
<reference evidence="1 2" key="1">
    <citation type="journal article" date="2017" name="Nat. Commun.">
        <title>Genome assembly with in vitro proximity ligation data and whole-genome triplication in lettuce.</title>
        <authorList>
            <person name="Reyes-Chin-Wo S."/>
            <person name="Wang Z."/>
            <person name="Yang X."/>
            <person name="Kozik A."/>
            <person name="Arikit S."/>
            <person name="Song C."/>
            <person name="Xia L."/>
            <person name="Froenicke L."/>
            <person name="Lavelle D.O."/>
            <person name="Truco M.J."/>
            <person name="Xia R."/>
            <person name="Zhu S."/>
            <person name="Xu C."/>
            <person name="Xu H."/>
            <person name="Xu X."/>
            <person name="Cox K."/>
            <person name="Korf I."/>
            <person name="Meyers B.C."/>
            <person name="Michelmore R.W."/>
        </authorList>
    </citation>
    <scope>NUCLEOTIDE SEQUENCE [LARGE SCALE GENOMIC DNA]</scope>
    <source>
        <strain evidence="2">cv. Salinas</strain>
        <tissue evidence="1">Seedlings</tissue>
    </source>
</reference>
<sequence>MKKDDEKQSIVDGVGDINIRHANMFFISHLIGFIYKIIIKLSDELILYIIMQFTYEIREGRRKRVLSAAGSLDAAGDCDLDCDEDTNSSVFPLCVVTRGIYGILLPVGGELGCLQKCALCSDTSIGQGGTITWKVLQYTLAYSIVHKLRK</sequence>
<dbReference type="EMBL" id="NBSK02000009">
    <property type="protein sequence ID" value="KAJ0188259.1"/>
    <property type="molecule type" value="Genomic_DNA"/>
</dbReference>
<keyword evidence="2" id="KW-1185">Reference proteome</keyword>
<organism evidence="1 2">
    <name type="scientific">Lactuca sativa</name>
    <name type="common">Garden lettuce</name>
    <dbReference type="NCBI Taxonomy" id="4236"/>
    <lineage>
        <taxon>Eukaryota</taxon>
        <taxon>Viridiplantae</taxon>
        <taxon>Streptophyta</taxon>
        <taxon>Embryophyta</taxon>
        <taxon>Tracheophyta</taxon>
        <taxon>Spermatophyta</taxon>
        <taxon>Magnoliopsida</taxon>
        <taxon>eudicotyledons</taxon>
        <taxon>Gunneridae</taxon>
        <taxon>Pentapetalae</taxon>
        <taxon>asterids</taxon>
        <taxon>campanulids</taxon>
        <taxon>Asterales</taxon>
        <taxon>Asteraceae</taxon>
        <taxon>Cichorioideae</taxon>
        <taxon>Cichorieae</taxon>
        <taxon>Lactucinae</taxon>
        <taxon>Lactuca</taxon>
    </lineage>
</organism>
<gene>
    <name evidence="1" type="ORF">LSAT_V11C900491560</name>
</gene>
<evidence type="ECO:0000313" key="2">
    <source>
        <dbReference type="Proteomes" id="UP000235145"/>
    </source>
</evidence>
<protein>
    <submittedName>
        <fullName evidence="1">Uncharacterized protein</fullName>
    </submittedName>
</protein>
<dbReference type="AlphaFoldDB" id="A0A9R1WVN6"/>
<comment type="caution">
    <text evidence="1">The sequence shown here is derived from an EMBL/GenBank/DDBJ whole genome shotgun (WGS) entry which is preliminary data.</text>
</comment>
<name>A0A9R1WVN6_LACSA</name>
<proteinExistence type="predicted"/>
<accession>A0A9R1WVN6</accession>